<evidence type="ECO:0000256" key="1">
    <source>
        <dbReference type="SAM" id="Phobius"/>
    </source>
</evidence>
<keyword evidence="1" id="KW-0472">Membrane</keyword>
<dbReference type="AlphaFoldDB" id="A0A1G2K636"/>
<gene>
    <name evidence="2" type="ORF">A2633_04825</name>
</gene>
<sequence>MQIATAFFFGVACMALSLLLGYVAYRRALRLSDLANSTDGSYERAFYGRFLPPAIFSVLLLLVAFIIQRLYF</sequence>
<accession>A0A1G2K636</accession>
<evidence type="ECO:0000313" key="2">
    <source>
        <dbReference type="EMBL" id="OGZ94904.1"/>
    </source>
</evidence>
<name>A0A1G2K636_9BACT</name>
<proteinExistence type="predicted"/>
<keyword evidence="1" id="KW-0812">Transmembrane</keyword>
<evidence type="ECO:0000313" key="3">
    <source>
        <dbReference type="Proteomes" id="UP000177152"/>
    </source>
</evidence>
<organism evidence="2 3">
    <name type="scientific">Candidatus Sungbacteria bacterium RIFCSPHIGHO2_01_FULL_47_32</name>
    <dbReference type="NCBI Taxonomy" id="1802264"/>
    <lineage>
        <taxon>Bacteria</taxon>
        <taxon>Candidatus Sungiibacteriota</taxon>
    </lineage>
</organism>
<dbReference type="Proteomes" id="UP000177152">
    <property type="component" value="Unassembled WGS sequence"/>
</dbReference>
<feature type="transmembrane region" description="Helical" evidence="1">
    <location>
        <begin position="46"/>
        <end position="67"/>
    </location>
</feature>
<keyword evidence="1" id="KW-1133">Transmembrane helix</keyword>
<reference evidence="2 3" key="1">
    <citation type="journal article" date="2016" name="Nat. Commun.">
        <title>Thousands of microbial genomes shed light on interconnected biogeochemical processes in an aquifer system.</title>
        <authorList>
            <person name="Anantharaman K."/>
            <person name="Brown C.T."/>
            <person name="Hug L.A."/>
            <person name="Sharon I."/>
            <person name="Castelle C.J."/>
            <person name="Probst A.J."/>
            <person name="Thomas B.C."/>
            <person name="Singh A."/>
            <person name="Wilkins M.J."/>
            <person name="Karaoz U."/>
            <person name="Brodie E.L."/>
            <person name="Williams K.H."/>
            <person name="Hubbard S.S."/>
            <person name="Banfield J.F."/>
        </authorList>
    </citation>
    <scope>NUCLEOTIDE SEQUENCE [LARGE SCALE GENOMIC DNA]</scope>
</reference>
<comment type="caution">
    <text evidence="2">The sequence shown here is derived from an EMBL/GenBank/DDBJ whole genome shotgun (WGS) entry which is preliminary data.</text>
</comment>
<feature type="transmembrane region" description="Helical" evidence="1">
    <location>
        <begin position="6"/>
        <end position="25"/>
    </location>
</feature>
<protein>
    <submittedName>
        <fullName evidence="2">Uncharacterized protein</fullName>
    </submittedName>
</protein>
<dbReference type="EMBL" id="MHQC01000022">
    <property type="protein sequence ID" value="OGZ94904.1"/>
    <property type="molecule type" value="Genomic_DNA"/>
</dbReference>